<protein>
    <submittedName>
        <fullName evidence="2">Uncharacterized protein m049L</fullName>
    </submittedName>
</protein>
<keyword evidence="1" id="KW-1133">Transmembrane helix</keyword>
<evidence type="ECO:0000313" key="2">
    <source>
        <dbReference type="EMBL" id="ABT13603.1"/>
    </source>
</evidence>
<keyword evidence="1" id="KW-0472">Membrane</keyword>
<evidence type="ECO:0000256" key="1">
    <source>
        <dbReference type="SAM" id="Phobius"/>
    </source>
</evidence>
<organism evidence="2 3">
    <name type="scientific">Paramecium bursaria Chlorella virus MT325</name>
    <name type="common">PBCV-MT325</name>
    <dbReference type="NCBI Taxonomy" id="346932"/>
    <lineage>
        <taxon>Viruses</taxon>
        <taxon>Varidnaviria</taxon>
        <taxon>Bamfordvirae</taxon>
        <taxon>Nucleocytoviricota</taxon>
        <taxon>Megaviricetes</taxon>
        <taxon>Algavirales</taxon>
        <taxon>Phycodnaviridae</taxon>
        <taxon>Chlorovirus</taxon>
        <taxon>Chlorovirus conductrix</taxon>
        <taxon>Paramecium bursaria Chlorella virus A1</taxon>
    </lineage>
</organism>
<sequence>MRYNADTLPDANTFPNISVFRVFGMTPVTFDAFPEKYVAEILPMIMIEFAIVLVATMFPAVKRNVSTFPGADTFPTISMAVAEGKVCVTSVRKKPFPEK</sequence>
<keyword evidence="1" id="KW-0812">Transmembrane</keyword>
<evidence type="ECO:0000313" key="3">
    <source>
        <dbReference type="Proteomes" id="UP000246715"/>
    </source>
</evidence>
<organismHost>
    <name type="scientific">Paramecium bursaria</name>
    <dbReference type="NCBI Taxonomy" id="74790"/>
</organismHost>
<accession>A7ITC9</accession>
<proteinExistence type="predicted"/>
<feature type="transmembrane region" description="Helical" evidence="1">
    <location>
        <begin position="41"/>
        <end position="61"/>
    </location>
</feature>
<name>A7ITC9_PBCVM</name>
<dbReference type="EMBL" id="DQ491001">
    <property type="protein sequence ID" value="ABT13603.1"/>
    <property type="molecule type" value="Genomic_DNA"/>
</dbReference>
<dbReference type="Proteomes" id="UP000246715">
    <property type="component" value="Segment"/>
</dbReference>
<reference evidence="2 3" key="1">
    <citation type="journal article" date="2007" name="Virology">
        <title>Sequence and annotation of the 314-kb MT325 and the 321-kb FR483 viruses that infect Chlorella Pbi.</title>
        <authorList>
            <person name="Fitzgerald L.A."/>
            <person name="Graves M.V."/>
            <person name="Li X."/>
            <person name="Feldblyum T."/>
            <person name="Hartigan J."/>
            <person name="Van Etten J.L."/>
        </authorList>
    </citation>
    <scope>NUCLEOTIDE SEQUENCE [LARGE SCALE GENOMIC DNA]</scope>
    <source>
        <strain evidence="2 3">MT325</strain>
    </source>
</reference>
<gene>
    <name evidence="2" type="primary">m049L</name>
    <name evidence="2" type="ORF">MT325_m049L</name>
</gene>